<dbReference type="Gene3D" id="3.40.50.620">
    <property type="entry name" value="HUPs"/>
    <property type="match status" value="1"/>
</dbReference>
<dbReference type="PANTHER" id="PTHR37512">
    <property type="entry name" value="TRIFUNCTIONAL NAD BIOSYNTHESIS/REGULATOR PROTEIN NADR"/>
    <property type="match status" value="1"/>
</dbReference>
<dbReference type="Proteomes" id="UP000321234">
    <property type="component" value="Unassembled WGS sequence"/>
</dbReference>
<dbReference type="InterPro" id="IPR052735">
    <property type="entry name" value="NAD_biosynth-regulator"/>
</dbReference>
<dbReference type="AlphaFoldDB" id="A0A5C8Z4J0"/>
<evidence type="ECO:0000259" key="2">
    <source>
        <dbReference type="Pfam" id="PF13521"/>
    </source>
</evidence>
<dbReference type="InterPro" id="IPR038727">
    <property type="entry name" value="NadR/Ttd14_AAA_dom"/>
</dbReference>
<organism evidence="3 4">
    <name type="scientific">Quadrisphaera setariae</name>
    <dbReference type="NCBI Taxonomy" id="2593304"/>
    <lineage>
        <taxon>Bacteria</taxon>
        <taxon>Bacillati</taxon>
        <taxon>Actinomycetota</taxon>
        <taxon>Actinomycetes</taxon>
        <taxon>Kineosporiales</taxon>
        <taxon>Kineosporiaceae</taxon>
        <taxon>Quadrisphaera</taxon>
    </lineage>
</organism>
<sequence>MSEQRFAQGLVVGKFYPPHAGHLHLVATALRRCERVQVQVLASSAESVPGELRAAWLREELPGADVVTALDDHRVDYADPAAWEAHVGVMRSLLDARGVDGVDAVLTSDAYGAELAQRLGAQWVQVDPGRTAVPVSGRAVRADPAGHWWALPAAVRAWHALRVVVVGAESTGTTTLSRDLAEHFGAPWVPEHGREWCEVRPGGLEAPWHTAEFDLIAREQSRLEDDAARTARRPLVVCDTDALATAVWHERYVGHRSPTVEALAASRVPDLYLLTGAEIPFVQDGWRDGEHVRLAMHERFREVLAAQPAPWLEVSGTPEQRLAAAVEAVERLPLRGRPMSDPLPEAGVEAGAGVTGSMLAP</sequence>
<dbReference type="OrthoDB" id="3249147at2"/>
<name>A0A5C8Z4J0_9ACTN</name>
<dbReference type="Pfam" id="PF13521">
    <property type="entry name" value="AAA_28"/>
    <property type="match status" value="1"/>
</dbReference>
<dbReference type="InterPro" id="IPR027417">
    <property type="entry name" value="P-loop_NTPase"/>
</dbReference>
<keyword evidence="4" id="KW-1185">Reference proteome</keyword>
<feature type="domain" description="NadR/Ttd14 AAA" evidence="2">
    <location>
        <begin position="162"/>
        <end position="321"/>
    </location>
</feature>
<feature type="region of interest" description="Disordered" evidence="1">
    <location>
        <begin position="336"/>
        <end position="361"/>
    </location>
</feature>
<dbReference type="InterPro" id="IPR014729">
    <property type="entry name" value="Rossmann-like_a/b/a_fold"/>
</dbReference>
<dbReference type="EMBL" id="VKAC01000016">
    <property type="protein sequence ID" value="TXR52244.1"/>
    <property type="molecule type" value="Genomic_DNA"/>
</dbReference>
<evidence type="ECO:0000256" key="1">
    <source>
        <dbReference type="SAM" id="MobiDB-lite"/>
    </source>
</evidence>
<dbReference type="RefSeq" id="WP_147928263.1">
    <property type="nucleotide sequence ID" value="NZ_VKAC01000016.1"/>
</dbReference>
<proteinExistence type="predicted"/>
<dbReference type="Gene3D" id="3.40.50.300">
    <property type="entry name" value="P-loop containing nucleotide triphosphate hydrolases"/>
    <property type="match status" value="1"/>
</dbReference>
<protein>
    <submittedName>
        <fullName evidence="3">AAA family ATPase</fullName>
    </submittedName>
</protein>
<dbReference type="PANTHER" id="PTHR37512:SF1">
    <property type="entry name" value="NADR_TTD14 AAA DOMAIN-CONTAINING PROTEIN"/>
    <property type="match status" value="1"/>
</dbReference>
<evidence type="ECO:0000313" key="3">
    <source>
        <dbReference type="EMBL" id="TXR52244.1"/>
    </source>
</evidence>
<gene>
    <name evidence="3" type="ORF">FMM08_20815</name>
</gene>
<comment type="caution">
    <text evidence="3">The sequence shown here is derived from an EMBL/GenBank/DDBJ whole genome shotgun (WGS) entry which is preliminary data.</text>
</comment>
<evidence type="ECO:0000313" key="4">
    <source>
        <dbReference type="Proteomes" id="UP000321234"/>
    </source>
</evidence>
<accession>A0A5C8Z4J0</accession>
<reference evidence="3 4" key="1">
    <citation type="submission" date="2019-07" db="EMBL/GenBank/DDBJ databases">
        <title>Quadrisphaera sp. strain DD2A genome sequencing and assembly.</title>
        <authorList>
            <person name="Kim I."/>
        </authorList>
    </citation>
    <scope>NUCLEOTIDE SEQUENCE [LARGE SCALE GENOMIC DNA]</scope>
    <source>
        <strain evidence="3 4">DD2A</strain>
    </source>
</reference>
<dbReference type="SUPFAM" id="SSF52540">
    <property type="entry name" value="P-loop containing nucleoside triphosphate hydrolases"/>
    <property type="match status" value="1"/>
</dbReference>
<dbReference type="SUPFAM" id="SSF52374">
    <property type="entry name" value="Nucleotidylyl transferase"/>
    <property type="match status" value="1"/>
</dbReference>